<proteinExistence type="predicted"/>
<reference evidence="3" key="1">
    <citation type="submission" date="2016-04" db="EMBL/GenBank/DDBJ databases">
        <title>Complete Genome Sequences of Twelve Strains of a Stable Defined Moderately Diverse Mouse Microbiota 2 (sDMDMm2).</title>
        <authorList>
            <person name="Uchimura Y."/>
            <person name="Wyss M."/>
            <person name="Brugiroux S."/>
            <person name="Limenitakis J.P."/>
            <person name="Stecher B."/>
            <person name="McCoy K.D."/>
            <person name="Macpherson A.J."/>
        </authorList>
    </citation>
    <scope>NUCLEOTIDE SEQUENCE [LARGE SCALE GENOMIC DNA]</scope>
    <source>
        <strain evidence="3">YL27</strain>
    </source>
</reference>
<dbReference type="RefSeq" id="WP_068961316.1">
    <property type="nucleotide sequence ID" value="NZ_CAJTAP010000035.1"/>
</dbReference>
<dbReference type="InterPro" id="IPR010994">
    <property type="entry name" value="RuvA_2-like"/>
</dbReference>
<dbReference type="AlphaFoldDB" id="A0A1B1SB43"/>
<dbReference type="InterPro" id="IPR037027">
    <property type="entry name" value="YqgF/RNaseH-like_dom_sf"/>
</dbReference>
<dbReference type="FunFam" id="3.30.420.140:FF:000001">
    <property type="entry name" value="RNA-binding transcriptional accessory protein"/>
    <property type="match status" value="1"/>
</dbReference>
<dbReference type="Gene3D" id="1.10.3500.10">
    <property type="entry name" value="Tex N-terminal region-like"/>
    <property type="match status" value="1"/>
</dbReference>
<dbReference type="KEGG" id="pary:A4V02_10065"/>
<feature type="domain" description="S1 motif" evidence="1">
    <location>
        <begin position="640"/>
        <end position="709"/>
    </location>
</feature>
<evidence type="ECO:0000313" key="2">
    <source>
        <dbReference type="EMBL" id="ANU64025.1"/>
    </source>
</evidence>
<dbReference type="InterPro" id="IPR044146">
    <property type="entry name" value="S1_Tex"/>
</dbReference>
<dbReference type="OrthoDB" id="9804714at2"/>
<dbReference type="Gene3D" id="1.10.10.650">
    <property type="entry name" value="RuvA domain 2-like"/>
    <property type="match status" value="1"/>
</dbReference>
<dbReference type="InterPro" id="IPR012337">
    <property type="entry name" value="RNaseH-like_sf"/>
</dbReference>
<dbReference type="SMART" id="SM00732">
    <property type="entry name" value="YqgFc"/>
    <property type="match status" value="1"/>
</dbReference>
<dbReference type="GO" id="GO:0005737">
    <property type="term" value="C:cytoplasm"/>
    <property type="evidence" value="ECO:0007669"/>
    <property type="project" value="UniProtKB-ARBA"/>
</dbReference>
<dbReference type="SMART" id="SM00316">
    <property type="entry name" value="S1"/>
    <property type="match status" value="1"/>
</dbReference>
<dbReference type="FunFam" id="2.40.50.140:FF:000051">
    <property type="entry name" value="RNA-binding transcriptional accessory protein"/>
    <property type="match status" value="1"/>
</dbReference>
<dbReference type="GO" id="GO:0003735">
    <property type="term" value="F:structural constituent of ribosome"/>
    <property type="evidence" value="ECO:0007669"/>
    <property type="project" value="TreeGrafter"/>
</dbReference>
<dbReference type="InterPro" id="IPR050437">
    <property type="entry name" value="Ribos_protein_bS1-like"/>
</dbReference>
<sequence>MNSEFVSIIAEELSIPRKSVNATVKLLEDGATIPFISRYRKEATGALDENAIHNIERRYRSLEALEKRKEAILASMEEQGKLTDDLRRRIEDTREASTLEDIYMPFRPKRRTRAMIAAEKGLEPLARMIMSQNLDSLDKAVKKFIKGDVADAEAAVGGASDIIAEWISDSEKARSIVRARYMRNAVITSKVMSGKEEEGRTYENYFDYTSPLRLCTSHRLLAVLRGQKEGILKVNVSIDDDEMIERLTRMFLRSTASDEVAAVIRSTVRDSYRRLIKPSIETEIMNAAKGKADDSAIAIFADNVRQVLMGSPLVGKRVLAVDPGFKNGCKIAALDSQGNVLCTDQIFPNAPVNDFHGAAFKVCSIVDRFEIDAIALGNGTASRETENFLNQLRYPRPVRIYIVNESGASIYSTSEVGVREFPDLKDLDRGAISLGRRLIDPMAELVKIEPKHIGVGQYQHDVDQTKLRDALDFTVGSCVNAVGVNVNTASRELLSYVSGIGPTLAANIVSYRAENGDFTSRRELLNVSRMGEKAFQQCAGFLRIPGAHNILDNTGVHPERYDLVEAIASDRGTTVDALVKDPKTLQNLDLSPYVTKEVGLPTLTDIVLELEKPGRDPRAVDEEPVEFDTGIHDIRDLHAGMELQGVVNNITAFGCFVNLGIHENGLIHISQLADRFVSSPLEVVQMNQKVRVRVMDVDYMRGRIALTMKDVSQLPQA</sequence>
<organism evidence="2 3">
    <name type="scientific">Muribaculum intestinale</name>
    <dbReference type="NCBI Taxonomy" id="1796646"/>
    <lineage>
        <taxon>Bacteria</taxon>
        <taxon>Pseudomonadati</taxon>
        <taxon>Bacteroidota</taxon>
        <taxon>Bacteroidia</taxon>
        <taxon>Bacteroidales</taxon>
        <taxon>Muribaculaceae</taxon>
        <taxon>Muribaculum</taxon>
    </lineage>
</organism>
<name>A0A1B1SB43_9BACT</name>
<dbReference type="PANTHER" id="PTHR10724">
    <property type="entry name" value="30S RIBOSOMAL PROTEIN S1"/>
    <property type="match status" value="1"/>
</dbReference>
<dbReference type="InterPro" id="IPR012340">
    <property type="entry name" value="NA-bd_OB-fold"/>
</dbReference>
<dbReference type="InterPro" id="IPR023323">
    <property type="entry name" value="Tex-like_dom_sf"/>
</dbReference>
<dbReference type="Pfam" id="PF12836">
    <property type="entry name" value="HHH_3"/>
    <property type="match status" value="1"/>
</dbReference>
<dbReference type="FunFam" id="1.10.150.310:FF:000001">
    <property type="entry name" value="RNA-binding transcriptional accessory protein"/>
    <property type="match status" value="1"/>
</dbReference>
<dbReference type="Pfam" id="PF09371">
    <property type="entry name" value="Tex_N"/>
    <property type="match status" value="1"/>
</dbReference>
<dbReference type="Gene3D" id="3.30.420.140">
    <property type="entry name" value="YqgF/RNase H-like domain"/>
    <property type="match status" value="1"/>
</dbReference>
<dbReference type="InterPro" id="IPR006641">
    <property type="entry name" value="YqgF/RNaseH-like_dom"/>
</dbReference>
<keyword evidence="3" id="KW-1185">Reference proteome</keyword>
<dbReference type="GO" id="GO:0006412">
    <property type="term" value="P:translation"/>
    <property type="evidence" value="ECO:0007669"/>
    <property type="project" value="TreeGrafter"/>
</dbReference>
<dbReference type="EMBL" id="CP015402">
    <property type="protein sequence ID" value="ANU64025.1"/>
    <property type="molecule type" value="Genomic_DNA"/>
</dbReference>
<dbReference type="CDD" id="cd05685">
    <property type="entry name" value="S1_Tex"/>
    <property type="match status" value="1"/>
</dbReference>
<dbReference type="Pfam" id="PF17674">
    <property type="entry name" value="HHH_9"/>
    <property type="match status" value="1"/>
</dbReference>
<dbReference type="Pfam" id="PF16921">
    <property type="entry name" value="Tex_YqgF"/>
    <property type="match status" value="1"/>
</dbReference>
<dbReference type="SUPFAM" id="SSF50249">
    <property type="entry name" value="Nucleic acid-binding proteins"/>
    <property type="match status" value="1"/>
</dbReference>
<dbReference type="STRING" id="1796646.A4V02_10065"/>
<dbReference type="InterPro" id="IPR018974">
    <property type="entry name" value="Tex-like_N"/>
</dbReference>
<accession>A0A1Z2XHG7</accession>
<dbReference type="Proteomes" id="UP000186351">
    <property type="component" value="Chromosome"/>
</dbReference>
<dbReference type="GO" id="GO:0003729">
    <property type="term" value="F:mRNA binding"/>
    <property type="evidence" value="ECO:0007669"/>
    <property type="project" value="UniProtKB-ARBA"/>
</dbReference>
<dbReference type="SUPFAM" id="SSF158832">
    <property type="entry name" value="Tex N-terminal region-like"/>
    <property type="match status" value="1"/>
</dbReference>
<dbReference type="SUPFAM" id="SSF53098">
    <property type="entry name" value="Ribonuclease H-like"/>
    <property type="match status" value="1"/>
</dbReference>
<dbReference type="InterPro" id="IPR023319">
    <property type="entry name" value="Tex-like_HTH_dom_sf"/>
</dbReference>
<protein>
    <submittedName>
        <fullName evidence="2">RNA-binding transcriptional accessory protein</fullName>
    </submittedName>
</protein>
<dbReference type="SUPFAM" id="SSF47781">
    <property type="entry name" value="RuvA domain 2-like"/>
    <property type="match status" value="2"/>
</dbReference>
<accession>A0A1B1SB43</accession>
<dbReference type="GO" id="GO:0006139">
    <property type="term" value="P:nucleobase-containing compound metabolic process"/>
    <property type="evidence" value="ECO:0007669"/>
    <property type="project" value="InterPro"/>
</dbReference>
<dbReference type="InterPro" id="IPR032639">
    <property type="entry name" value="Tex_YqgF"/>
</dbReference>
<dbReference type="Pfam" id="PF22706">
    <property type="entry name" value="Tex_central_region"/>
    <property type="match status" value="1"/>
</dbReference>
<dbReference type="InterPro" id="IPR041692">
    <property type="entry name" value="HHH_9"/>
</dbReference>
<evidence type="ECO:0000313" key="3">
    <source>
        <dbReference type="Proteomes" id="UP000186351"/>
    </source>
</evidence>
<dbReference type="Gene3D" id="2.40.50.140">
    <property type="entry name" value="Nucleic acid-binding proteins"/>
    <property type="match status" value="1"/>
</dbReference>
<dbReference type="PANTHER" id="PTHR10724:SF10">
    <property type="entry name" value="S1 RNA-BINDING DOMAIN-CONTAINING PROTEIN 1"/>
    <property type="match status" value="1"/>
</dbReference>
<dbReference type="GeneID" id="65537213"/>
<evidence type="ECO:0000259" key="1">
    <source>
        <dbReference type="PROSITE" id="PS50126"/>
    </source>
</evidence>
<gene>
    <name evidence="2" type="ORF">A4V02_10065</name>
</gene>
<dbReference type="InterPro" id="IPR003029">
    <property type="entry name" value="S1_domain"/>
</dbReference>
<dbReference type="InterPro" id="IPR055179">
    <property type="entry name" value="Tex-like_central_region"/>
</dbReference>
<dbReference type="Gene3D" id="1.10.150.310">
    <property type="entry name" value="Tex RuvX-like domain-like"/>
    <property type="match status" value="1"/>
</dbReference>
<dbReference type="Pfam" id="PF00575">
    <property type="entry name" value="S1"/>
    <property type="match status" value="1"/>
</dbReference>
<dbReference type="PROSITE" id="PS50126">
    <property type="entry name" value="S1"/>
    <property type="match status" value="1"/>
</dbReference>
<dbReference type="FunFam" id="1.10.10.650:FF:000001">
    <property type="entry name" value="S1 RNA-binding domain 1"/>
    <property type="match status" value="1"/>
</dbReference>